<gene>
    <name evidence="2" type="ORF">Tco_0819896</name>
</gene>
<dbReference type="EMBL" id="BQNB010012065">
    <property type="protein sequence ID" value="GJS98726.1"/>
    <property type="molecule type" value="Genomic_DNA"/>
</dbReference>
<feature type="compositionally biased region" description="Basic and acidic residues" evidence="1">
    <location>
        <begin position="1"/>
        <end position="15"/>
    </location>
</feature>
<feature type="region of interest" description="Disordered" evidence="1">
    <location>
        <begin position="1"/>
        <end position="35"/>
    </location>
</feature>
<evidence type="ECO:0000256" key="1">
    <source>
        <dbReference type="SAM" id="MobiDB-lite"/>
    </source>
</evidence>
<dbReference type="Proteomes" id="UP001151760">
    <property type="component" value="Unassembled WGS sequence"/>
</dbReference>
<proteinExistence type="predicted"/>
<reference evidence="2" key="1">
    <citation type="journal article" date="2022" name="Int. J. Mol. Sci.">
        <title>Draft Genome of Tanacetum Coccineum: Genomic Comparison of Closely Related Tanacetum-Family Plants.</title>
        <authorList>
            <person name="Yamashiro T."/>
            <person name="Shiraishi A."/>
            <person name="Nakayama K."/>
            <person name="Satake H."/>
        </authorList>
    </citation>
    <scope>NUCLEOTIDE SEQUENCE</scope>
</reference>
<evidence type="ECO:0000313" key="3">
    <source>
        <dbReference type="Proteomes" id="UP001151760"/>
    </source>
</evidence>
<organism evidence="2 3">
    <name type="scientific">Tanacetum coccineum</name>
    <dbReference type="NCBI Taxonomy" id="301880"/>
    <lineage>
        <taxon>Eukaryota</taxon>
        <taxon>Viridiplantae</taxon>
        <taxon>Streptophyta</taxon>
        <taxon>Embryophyta</taxon>
        <taxon>Tracheophyta</taxon>
        <taxon>Spermatophyta</taxon>
        <taxon>Magnoliopsida</taxon>
        <taxon>eudicotyledons</taxon>
        <taxon>Gunneridae</taxon>
        <taxon>Pentapetalae</taxon>
        <taxon>asterids</taxon>
        <taxon>campanulids</taxon>
        <taxon>Asterales</taxon>
        <taxon>Asteraceae</taxon>
        <taxon>Asteroideae</taxon>
        <taxon>Anthemideae</taxon>
        <taxon>Anthemidinae</taxon>
        <taxon>Tanacetum</taxon>
    </lineage>
</organism>
<comment type="caution">
    <text evidence="2">The sequence shown here is derived from an EMBL/GenBank/DDBJ whole genome shotgun (WGS) entry which is preliminary data.</text>
</comment>
<protein>
    <submittedName>
        <fullName evidence="2">Uncharacterized protein</fullName>
    </submittedName>
</protein>
<evidence type="ECO:0000313" key="2">
    <source>
        <dbReference type="EMBL" id="GJS98726.1"/>
    </source>
</evidence>
<reference evidence="2" key="2">
    <citation type="submission" date="2022-01" db="EMBL/GenBank/DDBJ databases">
        <authorList>
            <person name="Yamashiro T."/>
            <person name="Shiraishi A."/>
            <person name="Satake H."/>
            <person name="Nakayama K."/>
        </authorList>
    </citation>
    <scope>NUCLEOTIDE SEQUENCE</scope>
</reference>
<feature type="compositionally biased region" description="Polar residues" evidence="1">
    <location>
        <begin position="16"/>
        <end position="35"/>
    </location>
</feature>
<sequence>MPSRRDNRVRTRGRDSSQQAKDVTEVGSNQPNNAQDVITQNVEAANAIEQMEELTSQFSEHELDEPGPQDTYFKVMGNDKNEIAEMYGLVSIDERLSIELAEYKAREAQKKVRVIMILMVQMFHIHHHRASLLPMNLVLLRVGLQVYLQSISKCEIVAKGSIRSLDPDEYRLFVTVQAAIGAPVAWPCYLVSWVSHVTQNTLLSQNLTLGLCSIEPRYVESHVLKSVTTLLNIGGLFLPVTLMPATQWPIGQFSELRHQFVPSQVTAKLLLLTLRSLNESIN</sequence>
<keyword evidence="3" id="KW-1185">Reference proteome</keyword>
<accession>A0ABQ5AAH9</accession>
<name>A0ABQ5AAH9_9ASTR</name>